<evidence type="ECO:0000259" key="2">
    <source>
        <dbReference type="Pfam" id="PF05763"/>
    </source>
</evidence>
<dbReference type="EMBL" id="CP006019">
    <property type="protein sequence ID" value="AIF69654.1"/>
    <property type="molecule type" value="Genomic_DNA"/>
</dbReference>
<feature type="transmembrane region" description="Helical" evidence="1">
    <location>
        <begin position="62"/>
        <end position="83"/>
    </location>
</feature>
<dbReference type="RefSeq" id="WP_048165190.1">
    <property type="nucleotide sequence ID" value="NZ_CP006019.1"/>
</dbReference>
<proteinExistence type="predicted"/>
<reference evidence="4" key="1">
    <citation type="submission" date="2013-06" db="EMBL/GenBank/DDBJ databases">
        <title>Complete Genome Sequence of Hyperthermophilic Palaeococcus pacificus DY20341T, Isolated from a Deep-Sea Hydrothermal Sediments.</title>
        <authorList>
            <person name="Zeng X."/>
            <person name="Shao Z."/>
        </authorList>
    </citation>
    <scope>NUCLEOTIDE SEQUENCE [LARGE SCALE GENOMIC DNA]</scope>
    <source>
        <strain evidence="4">DY20341</strain>
    </source>
</reference>
<feature type="domain" description="DUF835" evidence="2">
    <location>
        <begin position="237"/>
        <end position="363"/>
    </location>
</feature>
<feature type="transmembrane region" description="Helical" evidence="1">
    <location>
        <begin position="155"/>
        <end position="173"/>
    </location>
</feature>
<sequence>MDWVNSLNLLSRWILFGVSAYKLRKEKSKGWLFLTLAFLLNALDVDKLLLEPLNLRLMEEATSILSTINSFAVGLLLIAAGVYLSKSEFTIRDAIMLSTLGFTAYIWLFLISTTKLASMFTLKTLFPMLVYGTGHLYVAYVLYQYIIKREPLQALFPFGMAALGLLNLTYPYTATLKWFLPYGFAMGMVFRVIMSIGALRFMMYPLHFPEETALSKIESKPYIFGSYESVRSAYPNIFKENNTILITRRDPRVLRGEVDADEIVFWITRAQEGWIETEPRIYAISPAKIDILVDLINKELQKGYNLVYMDTFEYLVVENGFEASAKFLLSLKDRVLRNDASLIVVMSLDALTQKQKAIIVREFEIIE</sequence>
<feature type="transmembrane region" description="Helical" evidence="1">
    <location>
        <begin position="179"/>
        <end position="199"/>
    </location>
</feature>
<keyword evidence="1" id="KW-1133">Transmembrane helix</keyword>
<accession>A0A075LTJ4</accession>
<dbReference type="KEGG" id="ppac:PAP_06280"/>
<feature type="transmembrane region" description="Helical" evidence="1">
    <location>
        <begin position="30"/>
        <end position="50"/>
    </location>
</feature>
<dbReference type="STRING" id="1343739.PAP_06280"/>
<name>A0A075LTJ4_9EURY</name>
<organism evidence="3 4">
    <name type="scientific">Palaeococcus pacificus DY20341</name>
    <dbReference type="NCBI Taxonomy" id="1343739"/>
    <lineage>
        <taxon>Archaea</taxon>
        <taxon>Methanobacteriati</taxon>
        <taxon>Methanobacteriota</taxon>
        <taxon>Thermococci</taxon>
        <taxon>Thermococcales</taxon>
        <taxon>Thermococcaceae</taxon>
        <taxon>Palaeococcus</taxon>
    </lineage>
</organism>
<evidence type="ECO:0000313" key="3">
    <source>
        <dbReference type="EMBL" id="AIF69654.1"/>
    </source>
</evidence>
<keyword evidence="1" id="KW-0472">Membrane</keyword>
<protein>
    <recommendedName>
        <fullName evidence="2">DUF835 domain-containing protein</fullName>
    </recommendedName>
</protein>
<dbReference type="Pfam" id="PF05763">
    <property type="entry name" value="DUF835"/>
    <property type="match status" value="1"/>
</dbReference>
<dbReference type="OrthoDB" id="85946at2157"/>
<dbReference type="GeneID" id="24842376"/>
<dbReference type="AlphaFoldDB" id="A0A075LTJ4"/>
<evidence type="ECO:0000256" key="1">
    <source>
        <dbReference type="SAM" id="Phobius"/>
    </source>
</evidence>
<dbReference type="eggNOG" id="arCOG03803">
    <property type="taxonomic scope" value="Archaea"/>
</dbReference>
<feature type="transmembrane region" description="Helical" evidence="1">
    <location>
        <begin position="125"/>
        <end position="143"/>
    </location>
</feature>
<gene>
    <name evidence="3" type="ORF">PAP_06280</name>
</gene>
<evidence type="ECO:0000313" key="4">
    <source>
        <dbReference type="Proteomes" id="UP000027981"/>
    </source>
</evidence>
<reference evidence="3 4" key="2">
    <citation type="journal article" date="2015" name="Genome Announc.">
        <title>Complete Genome Sequence of Hyperthermophilic Piezophilic Archaeon Palaeococcus pacificus DY20341T, Isolated from Deep-Sea Hydrothermal Sediments.</title>
        <authorList>
            <person name="Zeng X."/>
            <person name="Jebbar M."/>
            <person name="Shao Z."/>
        </authorList>
    </citation>
    <scope>NUCLEOTIDE SEQUENCE [LARGE SCALE GENOMIC DNA]</scope>
    <source>
        <strain evidence="3 4">DY20341</strain>
    </source>
</reference>
<feature type="transmembrane region" description="Helical" evidence="1">
    <location>
        <begin position="95"/>
        <end position="113"/>
    </location>
</feature>
<dbReference type="HOGENOM" id="CLU_067022_0_0_2"/>
<dbReference type="InterPro" id="IPR008553">
    <property type="entry name" value="DUF835"/>
</dbReference>
<keyword evidence="4" id="KW-1185">Reference proteome</keyword>
<dbReference type="Proteomes" id="UP000027981">
    <property type="component" value="Chromosome"/>
</dbReference>
<keyword evidence="1" id="KW-0812">Transmembrane</keyword>